<evidence type="ECO:0000256" key="1">
    <source>
        <dbReference type="SAM" id="MobiDB-lite"/>
    </source>
</evidence>
<feature type="region of interest" description="Disordered" evidence="1">
    <location>
        <begin position="33"/>
        <end position="67"/>
    </location>
</feature>
<evidence type="ECO:0000313" key="2">
    <source>
        <dbReference type="EMBL" id="KAH0594014.1"/>
    </source>
</evidence>
<protein>
    <submittedName>
        <fullName evidence="2">Uncharacterized protein</fullName>
    </submittedName>
</protein>
<name>A0A9P8S4C8_9HYPO</name>
<reference evidence="2 3" key="1">
    <citation type="submission" date="2020-07" db="EMBL/GenBank/DDBJ databases">
        <title>Metarhizium humberi genome.</title>
        <authorList>
            <person name="Lysoe E."/>
        </authorList>
    </citation>
    <scope>NUCLEOTIDE SEQUENCE [LARGE SCALE GENOMIC DNA]</scope>
    <source>
        <strain evidence="2 3">ESALQ1638</strain>
    </source>
</reference>
<dbReference type="EMBL" id="JACEFI010000018">
    <property type="protein sequence ID" value="KAH0594014.1"/>
    <property type="molecule type" value="Genomic_DNA"/>
</dbReference>
<feature type="compositionally biased region" description="Basic and acidic residues" evidence="1">
    <location>
        <begin position="177"/>
        <end position="198"/>
    </location>
</feature>
<dbReference type="AlphaFoldDB" id="A0A9P8S4C8"/>
<organism evidence="2 3">
    <name type="scientific">Metarhizium humberi</name>
    <dbReference type="NCBI Taxonomy" id="2596975"/>
    <lineage>
        <taxon>Eukaryota</taxon>
        <taxon>Fungi</taxon>
        <taxon>Dikarya</taxon>
        <taxon>Ascomycota</taxon>
        <taxon>Pezizomycotina</taxon>
        <taxon>Sordariomycetes</taxon>
        <taxon>Hypocreomycetidae</taxon>
        <taxon>Hypocreales</taxon>
        <taxon>Clavicipitaceae</taxon>
        <taxon>Metarhizium</taxon>
    </lineage>
</organism>
<gene>
    <name evidence="2" type="ORF">MHUMG1_08337</name>
</gene>
<comment type="caution">
    <text evidence="2">The sequence shown here is derived from an EMBL/GenBank/DDBJ whole genome shotgun (WGS) entry which is preliminary data.</text>
</comment>
<feature type="region of interest" description="Disordered" evidence="1">
    <location>
        <begin position="147"/>
        <end position="198"/>
    </location>
</feature>
<accession>A0A9P8S4C8</accession>
<dbReference type="Proteomes" id="UP000764110">
    <property type="component" value="Unassembled WGS sequence"/>
</dbReference>
<feature type="compositionally biased region" description="Polar residues" evidence="1">
    <location>
        <begin position="50"/>
        <end position="60"/>
    </location>
</feature>
<keyword evidence="3" id="KW-1185">Reference proteome</keyword>
<proteinExistence type="predicted"/>
<sequence>MRARRRLWSSQTFESLVAIVFVDEDIIWSRSRQPTAQRMAPAAGDGASQRGRNQDTNSFAFPSGETAGVQTERNSFARFVRGEHAAVEFVGLGGRWTLLAADSEDEVAQRPQGQRRWALLSRRGVYGSGGGGTGIITAAKASGCREEVREPGRRHEADTTSIWSLGEKGRRGGRNNLDSHVHHPRCGGDSRHGSYKDGRAGLEAGTDKAVVHTSTTIRWDRDVGIRRAKGGFFLDPRSASRLQQVWTSRRRGGLVNVVADEGRGRLRATRLKNQVMQAWPGLG</sequence>
<feature type="compositionally biased region" description="Basic and acidic residues" evidence="1">
    <location>
        <begin position="147"/>
        <end position="158"/>
    </location>
</feature>
<evidence type="ECO:0000313" key="3">
    <source>
        <dbReference type="Proteomes" id="UP000764110"/>
    </source>
</evidence>